<evidence type="ECO:0000313" key="2">
    <source>
        <dbReference type="Proteomes" id="UP001244297"/>
    </source>
</evidence>
<gene>
    <name evidence="1" type="ORF">QWZ18_24815</name>
</gene>
<proteinExistence type="predicted"/>
<accession>A0ABT8AWX0</accession>
<organism evidence="1 2">
    <name type="scientific">Methylobacterium longum</name>
    <dbReference type="NCBI Taxonomy" id="767694"/>
    <lineage>
        <taxon>Bacteria</taxon>
        <taxon>Pseudomonadati</taxon>
        <taxon>Pseudomonadota</taxon>
        <taxon>Alphaproteobacteria</taxon>
        <taxon>Hyphomicrobiales</taxon>
        <taxon>Methylobacteriaceae</taxon>
        <taxon>Methylobacterium</taxon>
    </lineage>
</organism>
<evidence type="ECO:0000313" key="1">
    <source>
        <dbReference type="EMBL" id="MDN3573824.1"/>
    </source>
</evidence>
<reference evidence="2" key="1">
    <citation type="journal article" date="2019" name="Int. J. Syst. Evol. Microbiol.">
        <title>The Global Catalogue of Microorganisms (GCM) 10K type strain sequencing project: providing services to taxonomists for standard genome sequencing and annotation.</title>
        <authorList>
            <consortium name="The Broad Institute Genomics Platform"/>
            <consortium name="The Broad Institute Genome Sequencing Center for Infectious Disease"/>
            <person name="Wu L."/>
            <person name="Ma J."/>
        </authorList>
    </citation>
    <scope>NUCLEOTIDE SEQUENCE [LARGE SCALE GENOMIC DNA]</scope>
    <source>
        <strain evidence="2">CECT 7806</strain>
    </source>
</reference>
<dbReference type="EMBL" id="JAUFPT010000084">
    <property type="protein sequence ID" value="MDN3573824.1"/>
    <property type="molecule type" value="Genomic_DNA"/>
</dbReference>
<dbReference type="RefSeq" id="WP_238293744.1">
    <property type="nucleotide sequence ID" value="NZ_BPQS01000077.1"/>
</dbReference>
<name>A0ABT8AWX0_9HYPH</name>
<sequence length="177" mass="19403">MTEQRHTLNYVLDMASRLADQFLQLTLHGRAAPDQMISTLLDVATMLRENGIEWPTSLDSAIKSLHADAVMLRKKPNLLGNLRGFVDRATHAEVVGWALNQGAPDYPVELEILVNGALIATLNADLMRPGLAAAIGMGDGRQGFNYAFNPKLEPQKVYKITVRRRPDGAILGEADIS</sequence>
<protein>
    <submittedName>
        <fullName evidence="1">Uncharacterized protein</fullName>
    </submittedName>
</protein>
<comment type="caution">
    <text evidence="1">The sequence shown here is derived from an EMBL/GenBank/DDBJ whole genome shotgun (WGS) entry which is preliminary data.</text>
</comment>
<keyword evidence="2" id="KW-1185">Reference proteome</keyword>
<dbReference type="Proteomes" id="UP001244297">
    <property type="component" value="Unassembled WGS sequence"/>
</dbReference>